<evidence type="ECO:0000313" key="8">
    <source>
        <dbReference type="EMBL" id="KAJ5247672.1"/>
    </source>
</evidence>
<feature type="transmembrane region" description="Helical" evidence="7">
    <location>
        <begin position="567"/>
        <end position="586"/>
    </location>
</feature>
<reference evidence="8" key="2">
    <citation type="journal article" date="2023" name="IMA Fungus">
        <title>Comparative genomic study of the Penicillium genus elucidates a diverse pangenome and 15 lateral gene transfer events.</title>
        <authorList>
            <person name="Petersen C."/>
            <person name="Sorensen T."/>
            <person name="Nielsen M.R."/>
            <person name="Sondergaard T.E."/>
            <person name="Sorensen J.L."/>
            <person name="Fitzpatrick D.A."/>
            <person name="Frisvad J.C."/>
            <person name="Nielsen K.L."/>
        </authorList>
    </citation>
    <scope>NUCLEOTIDE SEQUENCE</scope>
    <source>
        <strain evidence="8">IBT 19713</strain>
    </source>
</reference>
<proteinExistence type="inferred from homology"/>
<evidence type="ECO:0000256" key="2">
    <source>
        <dbReference type="ARBA" id="ARBA00008335"/>
    </source>
</evidence>
<accession>A0A9W9TY62</accession>
<dbReference type="GeneID" id="83199255"/>
<feature type="transmembrane region" description="Helical" evidence="7">
    <location>
        <begin position="395"/>
        <end position="417"/>
    </location>
</feature>
<evidence type="ECO:0000256" key="4">
    <source>
        <dbReference type="ARBA" id="ARBA00022692"/>
    </source>
</evidence>
<keyword evidence="9" id="KW-1185">Reference proteome</keyword>
<keyword evidence="3" id="KW-0813">Transport</keyword>
<feature type="transmembrane region" description="Helical" evidence="7">
    <location>
        <begin position="450"/>
        <end position="470"/>
    </location>
</feature>
<dbReference type="AlphaFoldDB" id="A0A9W9TY62"/>
<keyword evidence="4 7" id="KW-0812">Transmembrane</keyword>
<dbReference type="RefSeq" id="XP_058335093.1">
    <property type="nucleotide sequence ID" value="XM_058471952.1"/>
</dbReference>
<dbReference type="EMBL" id="JAPQKS010000002">
    <property type="protein sequence ID" value="KAJ5247672.1"/>
    <property type="molecule type" value="Genomic_DNA"/>
</dbReference>
<feature type="transmembrane region" description="Helical" evidence="7">
    <location>
        <begin position="318"/>
        <end position="338"/>
    </location>
</feature>
<dbReference type="PANTHER" id="PTHR23501:SF107">
    <property type="entry name" value="TRANSPORTER, PUTATIVE (AFU_ORTHOLOGUE AFUA_7G04730)-RELATED"/>
    <property type="match status" value="1"/>
</dbReference>
<dbReference type="GO" id="GO:0005886">
    <property type="term" value="C:plasma membrane"/>
    <property type="evidence" value="ECO:0007669"/>
    <property type="project" value="TreeGrafter"/>
</dbReference>
<feature type="transmembrane region" description="Helical" evidence="7">
    <location>
        <begin position="146"/>
        <end position="168"/>
    </location>
</feature>
<keyword evidence="5 7" id="KW-1133">Transmembrane helix</keyword>
<evidence type="ECO:0000256" key="7">
    <source>
        <dbReference type="SAM" id="Phobius"/>
    </source>
</evidence>
<keyword evidence="6 7" id="KW-0472">Membrane</keyword>
<comment type="caution">
    <text evidence="8">The sequence shown here is derived from an EMBL/GenBank/DDBJ whole genome shotgun (WGS) entry which is preliminary data.</text>
</comment>
<feature type="transmembrane region" description="Helical" evidence="7">
    <location>
        <begin position="424"/>
        <end position="444"/>
    </location>
</feature>
<dbReference type="GO" id="GO:0022857">
    <property type="term" value="F:transmembrane transporter activity"/>
    <property type="evidence" value="ECO:0007669"/>
    <property type="project" value="TreeGrafter"/>
</dbReference>
<evidence type="ECO:0000313" key="9">
    <source>
        <dbReference type="Proteomes" id="UP001150941"/>
    </source>
</evidence>
<feature type="transmembrane region" description="Helical" evidence="7">
    <location>
        <begin position="174"/>
        <end position="193"/>
    </location>
</feature>
<evidence type="ECO:0008006" key="10">
    <source>
        <dbReference type="Google" id="ProtNLM"/>
    </source>
</evidence>
<evidence type="ECO:0000256" key="3">
    <source>
        <dbReference type="ARBA" id="ARBA00022448"/>
    </source>
</evidence>
<sequence length="598" mass="66326">MGVLDNIRVRDQNARVSRSFVEDDAQRDAAVSAEAYTGSLEWRDEKELNEHPDSVNEKAEDGLKKAEASALVWSKKVVYSIYAWIWVCFFALAFHQSMIPTFGLFAYADFQNAPQITTANIAGILIGGILKLPLAKILNLFGRAEGLFMALVAYVMGIIILAACTGPASYATGYVFYWIGYDLIYLILQIFIADTTGLRNRAWAIAFASTPFILTAFTAPLAANSFLATSGWRWGYGSFAIIQPFVFGPLIFVFKFYERKAVKLGLYKKSSSGRTTMQSIAHYIHEFDVIGAFLLMAAFVLFLLPFSLTSYNLTGYGSATFIAMVVVGLCLFPVFVIWERFFARAHFVRWEVFKNRSVAGACLLSALMNFSFDLWDTYLTNFLYIVYDLNVTDAGYMAQIYNVGSCFWSVLVGIYIYKTKHFKYLCLFFGQPLMILGSGLMIYFRGNDHGIGFIIMCQIFIAFAGGTNVIGNDMAVMAGADREGIPMALCLVGLFQSVGGAIGYAVCAAIFNSTFESTLRAHLPDNLKSQASYLTLHGVKAQIPLPEGPEREAVAYAWGWTQRQNCIASTAILALGLPAILMWRNVNVDKKQVKGTVI</sequence>
<organism evidence="8 9">
    <name type="scientific">Penicillium chermesinum</name>
    <dbReference type="NCBI Taxonomy" id="63820"/>
    <lineage>
        <taxon>Eukaryota</taxon>
        <taxon>Fungi</taxon>
        <taxon>Dikarya</taxon>
        <taxon>Ascomycota</taxon>
        <taxon>Pezizomycotina</taxon>
        <taxon>Eurotiomycetes</taxon>
        <taxon>Eurotiomycetidae</taxon>
        <taxon>Eurotiales</taxon>
        <taxon>Aspergillaceae</taxon>
        <taxon>Penicillium</taxon>
    </lineage>
</organism>
<feature type="transmembrane region" description="Helical" evidence="7">
    <location>
        <begin position="358"/>
        <end position="375"/>
    </location>
</feature>
<evidence type="ECO:0000256" key="6">
    <source>
        <dbReference type="ARBA" id="ARBA00023136"/>
    </source>
</evidence>
<feature type="transmembrane region" description="Helical" evidence="7">
    <location>
        <begin position="287"/>
        <end position="306"/>
    </location>
</feature>
<dbReference type="OrthoDB" id="4078873at2759"/>
<feature type="transmembrane region" description="Helical" evidence="7">
    <location>
        <begin position="234"/>
        <end position="254"/>
    </location>
</feature>
<evidence type="ECO:0000256" key="1">
    <source>
        <dbReference type="ARBA" id="ARBA00004141"/>
    </source>
</evidence>
<reference evidence="8" key="1">
    <citation type="submission" date="2022-11" db="EMBL/GenBank/DDBJ databases">
        <authorList>
            <person name="Petersen C."/>
        </authorList>
    </citation>
    <scope>NUCLEOTIDE SEQUENCE</scope>
    <source>
        <strain evidence="8">IBT 19713</strain>
    </source>
</reference>
<dbReference type="PANTHER" id="PTHR23501">
    <property type="entry name" value="MAJOR FACILITATOR SUPERFAMILY"/>
    <property type="match status" value="1"/>
</dbReference>
<feature type="transmembrane region" description="Helical" evidence="7">
    <location>
        <begin position="491"/>
        <end position="511"/>
    </location>
</feature>
<dbReference type="SUPFAM" id="SSF103473">
    <property type="entry name" value="MFS general substrate transporter"/>
    <property type="match status" value="1"/>
</dbReference>
<feature type="transmembrane region" description="Helical" evidence="7">
    <location>
        <begin position="202"/>
        <end position="222"/>
    </location>
</feature>
<name>A0A9W9TY62_9EURO</name>
<comment type="similarity">
    <text evidence="2">Belongs to the major facilitator superfamily.</text>
</comment>
<comment type="subcellular location">
    <subcellularLocation>
        <location evidence="1">Membrane</location>
        <topology evidence="1">Multi-pass membrane protein</topology>
    </subcellularLocation>
</comment>
<dbReference type="InterPro" id="IPR036259">
    <property type="entry name" value="MFS_trans_sf"/>
</dbReference>
<feature type="transmembrane region" description="Helical" evidence="7">
    <location>
        <begin position="113"/>
        <end position="134"/>
    </location>
</feature>
<dbReference type="Proteomes" id="UP001150941">
    <property type="component" value="Unassembled WGS sequence"/>
</dbReference>
<dbReference type="Gene3D" id="1.20.1250.20">
    <property type="entry name" value="MFS general substrate transporter like domains"/>
    <property type="match status" value="2"/>
</dbReference>
<feature type="transmembrane region" description="Helical" evidence="7">
    <location>
        <begin position="81"/>
        <end position="107"/>
    </location>
</feature>
<gene>
    <name evidence="8" type="ORF">N7468_002655</name>
</gene>
<protein>
    <recommendedName>
        <fullName evidence="10">Siderochrome-iron transporter</fullName>
    </recommendedName>
</protein>
<dbReference type="FunFam" id="1.20.1250.20:FF:000284">
    <property type="entry name" value="Siderophore iron transporter mirB"/>
    <property type="match status" value="1"/>
</dbReference>
<evidence type="ECO:0000256" key="5">
    <source>
        <dbReference type="ARBA" id="ARBA00022989"/>
    </source>
</evidence>